<evidence type="ECO:0000259" key="2">
    <source>
        <dbReference type="Pfam" id="PF07715"/>
    </source>
</evidence>
<feature type="domain" description="TonB-dependent receptor plug" evidence="2">
    <location>
        <begin position="146"/>
        <end position="268"/>
    </location>
</feature>
<dbReference type="Gene3D" id="2.170.130.10">
    <property type="entry name" value="TonB-dependent receptor, plug domain"/>
    <property type="match status" value="1"/>
</dbReference>
<dbReference type="Pfam" id="PF13715">
    <property type="entry name" value="CarbopepD_reg_2"/>
    <property type="match status" value="1"/>
</dbReference>
<evidence type="ECO:0000256" key="1">
    <source>
        <dbReference type="PROSITE-ProRule" id="PRU01360"/>
    </source>
</evidence>
<keyword evidence="1" id="KW-1134">Transmembrane beta strand</keyword>
<sequence>MRKTFRKKVLEYRKPVNAGGRFILYFCVFFLGTSMPFISRGQPLGGTEAQQQSFTLLQGRVTDVKGHPLPGVTLRFDGTSRGGASDNEGNFTLRAYQREGVLIVSCIGYKTQKVSFQAGKFLLIRLEENISELDEVQVIAYGTQRKREVIASISTVKAEDIKDIPSPSIANLLQGRVAGMNVINSSGSPGGGGINVTIRGFNSLSVEAGRRYSDPLWVIDGIPVQSFTSPVTGTNSLAEIDPNDIESIQVLKDAAAGAIYGSRAANGVILVTTKKGNKNQKARFTVNVSHTMVFKPKLPELTGGNAERHLRMEALRNYQTAYYDAETNTYKYPDSYIEAYRNRVPYDFFWNEGNGAAVKPYQDSLNPFYNNSTNLFDYYFRTARVTDANLQISGGSEKIAYNVGLGYYTERGVLRKTGFDRVKLMTNLYFQPLKNMEANLRFYLSRTGRKNTSRTLDNDGGYSAVELEEIPSELLTTSTILPGPGTSAFEEVIKRYEKTLERNETYRLRSSFDLAYEFIRGLRFKSSLALDYSQHQSNYFKPSDIDQYGDTYSAAQLERFLMLLNENILSYKQTFREAHSLELLAGIAFQSDENNLIKGWGKRAPSDLIHYVTWQGNVYDVEDNRNLKDFMTGREKSTMVGIFGRISYNYKQKYLASITVRRDASSKFGENTRWGTFPSYALGYAFSEEKFMQGIKNVLDYGKIRVSFGKSGRQFEQPYIAYGVLGPGDSFMGHPTVYPNWEYGLINRKLTWEETKQWDVGLDLDFFNYRFGVVVDYYHRLTDKLLYLMPLPGNYSGFFKQWGNYFAIANSGLEIQLKGILIRKENVDWTLTFNIARNWNRLKKSTWGRDFQTARIGFVSAPSNINVIGKPLNGILAYRTDGVYQNDNEVPFCYINGRKRPLGVGSLFYRAGDRIIQDYDGNGRIGTSLPLEEDRVYCGSPLPIAQGGIVSTLNWKGFDLNLLFNYVIGRHILNAGKGASLGTYMSAFEKELTKPVFADLSKVSFWQKPGDRADYPANRLEDGLMNFSTYLSSNIEKVNYLKLKTLTLGYTLPVKWKEKLGFGARIFISAENLFTITNYSGPDPESVDIITGVDNLTNYPLATRVTFGLTLKL</sequence>
<dbReference type="GeneID" id="98068782"/>
<dbReference type="SUPFAM" id="SSF56935">
    <property type="entry name" value="Porins"/>
    <property type="match status" value="1"/>
</dbReference>
<comment type="similarity">
    <text evidence="1">Belongs to the TonB-dependent receptor family.</text>
</comment>
<dbReference type="GO" id="GO:0009279">
    <property type="term" value="C:cell outer membrane"/>
    <property type="evidence" value="ECO:0007669"/>
    <property type="project" value="UniProtKB-SubCell"/>
</dbReference>
<dbReference type="InterPro" id="IPR039426">
    <property type="entry name" value="TonB-dep_rcpt-like"/>
</dbReference>
<name>H1DG11_9BACT</name>
<proteinExistence type="inferred from homology"/>
<dbReference type="eggNOG" id="COG1629">
    <property type="taxonomic scope" value="Bacteria"/>
</dbReference>
<dbReference type="AlphaFoldDB" id="H1DG11"/>
<gene>
    <name evidence="3" type="ORF">HMPREF9449_01197</name>
</gene>
<dbReference type="NCBIfam" id="TIGR04057">
    <property type="entry name" value="SusC_RagA_signa"/>
    <property type="match status" value="1"/>
</dbReference>
<dbReference type="InterPro" id="IPR037066">
    <property type="entry name" value="Plug_dom_sf"/>
</dbReference>
<dbReference type="InterPro" id="IPR023997">
    <property type="entry name" value="TonB-dep_OMP_SusC/RagA_CS"/>
</dbReference>
<dbReference type="RefSeq" id="WP_009136345.1">
    <property type="nucleotide sequence ID" value="NZ_JH594596.1"/>
</dbReference>
<dbReference type="STRING" id="742817.HMPREF9449_01197"/>
<reference evidence="3 4" key="1">
    <citation type="submission" date="2012-01" db="EMBL/GenBank/DDBJ databases">
        <title>The Genome Sequence of Odoribacter laneus YIT 12061.</title>
        <authorList>
            <consortium name="The Broad Institute Genome Sequencing Platform"/>
            <person name="Earl A."/>
            <person name="Ward D."/>
            <person name="Feldgarden M."/>
            <person name="Gevers D."/>
            <person name="Morotomi M."/>
            <person name="Young S.K."/>
            <person name="Zeng Q."/>
            <person name="Gargeya S."/>
            <person name="Fitzgerald M."/>
            <person name="Haas B."/>
            <person name="Abouelleil A."/>
            <person name="Alvarado L."/>
            <person name="Arachchi H.M."/>
            <person name="Berlin A."/>
            <person name="Chapman S.B."/>
            <person name="Gearin G."/>
            <person name="Goldberg J."/>
            <person name="Griggs A."/>
            <person name="Gujja S."/>
            <person name="Hansen M."/>
            <person name="Heiman D."/>
            <person name="Howarth C."/>
            <person name="Larimer J."/>
            <person name="Lui A."/>
            <person name="MacDonald P.J.P."/>
            <person name="McCowen C."/>
            <person name="Montmayeur A."/>
            <person name="Murphy C."/>
            <person name="Neiman D."/>
            <person name="Pearson M."/>
            <person name="Priest M."/>
            <person name="Roberts A."/>
            <person name="Saif S."/>
            <person name="Shea T."/>
            <person name="Sisk P."/>
            <person name="Stolte C."/>
            <person name="Sykes S."/>
            <person name="Wortman J."/>
            <person name="Nusbaum C."/>
            <person name="Birren B."/>
        </authorList>
    </citation>
    <scope>NUCLEOTIDE SEQUENCE [LARGE SCALE GENOMIC DNA]</scope>
    <source>
        <strain evidence="3 4">YIT 12061</strain>
    </source>
</reference>
<keyword evidence="4" id="KW-1185">Reference proteome</keyword>
<dbReference type="SUPFAM" id="SSF49464">
    <property type="entry name" value="Carboxypeptidase regulatory domain-like"/>
    <property type="match status" value="1"/>
</dbReference>
<keyword evidence="1" id="KW-0812">Transmembrane</keyword>
<comment type="subcellular location">
    <subcellularLocation>
        <location evidence="1">Cell outer membrane</location>
        <topology evidence="1">Multi-pass membrane protein</topology>
    </subcellularLocation>
</comment>
<keyword evidence="1" id="KW-0998">Cell outer membrane</keyword>
<dbReference type="NCBIfam" id="TIGR04056">
    <property type="entry name" value="OMP_RagA_SusC"/>
    <property type="match status" value="1"/>
</dbReference>
<dbReference type="PROSITE" id="PS52016">
    <property type="entry name" value="TONB_DEPENDENT_REC_3"/>
    <property type="match status" value="1"/>
</dbReference>
<dbReference type="PATRIC" id="fig|742817.3.peg.1271"/>
<keyword evidence="1" id="KW-0472">Membrane</keyword>
<accession>H1DG11</accession>
<dbReference type="InterPro" id="IPR008969">
    <property type="entry name" value="CarboxyPept-like_regulatory"/>
</dbReference>
<dbReference type="Gene3D" id="2.60.40.1120">
    <property type="entry name" value="Carboxypeptidase-like, regulatory domain"/>
    <property type="match status" value="1"/>
</dbReference>
<dbReference type="HOGENOM" id="CLU_004317_1_1_10"/>
<dbReference type="EMBL" id="ADMC01000017">
    <property type="protein sequence ID" value="EHP48834.1"/>
    <property type="molecule type" value="Genomic_DNA"/>
</dbReference>
<dbReference type="InterPro" id="IPR012910">
    <property type="entry name" value="Plug_dom"/>
</dbReference>
<comment type="caution">
    <text evidence="3">The sequence shown here is derived from an EMBL/GenBank/DDBJ whole genome shotgun (WGS) entry which is preliminary data.</text>
</comment>
<keyword evidence="1" id="KW-0813">Transport</keyword>
<organism evidence="3 4">
    <name type="scientific">Odoribacter laneus YIT 12061</name>
    <dbReference type="NCBI Taxonomy" id="742817"/>
    <lineage>
        <taxon>Bacteria</taxon>
        <taxon>Pseudomonadati</taxon>
        <taxon>Bacteroidota</taxon>
        <taxon>Bacteroidia</taxon>
        <taxon>Bacteroidales</taxon>
        <taxon>Odoribacteraceae</taxon>
        <taxon>Odoribacter</taxon>
    </lineage>
</organism>
<evidence type="ECO:0000313" key="3">
    <source>
        <dbReference type="EMBL" id="EHP48834.1"/>
    </source>
</evidence>
<dbReference type="Pfam" id="PF07715">
    <property type="entry name" value="Plug"/>
    <property type="match status" value="1"/>
</dbReference>
<dbReference type="Proteomes" id="UP000004892">
    <property type="component" value="Unassembled WGS sequence"/>
</dbReference>
<protein>
    <submittedName>
        <fullName evidence="3">SusC/RagA family TonB-linked outer membrane protein</fullName>
    </submittedName>
</protein>
<dbReference type="InterPro" id="IPR023996">
    <property type="entry name" value="TonB-dep_OMP_SusC/RagA"/>
</dbReference>
<evidence type="ECO:0000313" key="4">
    <source>
        <dbReference type="Proteomes" id="UP000004892"/>
    </source>
</evidence>